<dbReference type="InterPro" id="IPR011990">
    <property type="entry name" value="TPR-like_helical_dom_sf"/>
</dbReference>
<dbReference type="GO" id="GO:0000184">
    <property type="term" value="P:nuclear-transcribed mRNA catabolic process, nonsense-mediated decay"/>
    <property type="evidence" value="ECO:0007669"/>
    <property type="project" value="UniProtKB-KW"/>
</dbReference>
<dbReference type="Pfam" id="PF10373">
    <property type="entry name" value="EST1_DNA_bind"/>
    <property type="match status" value="1"/>
</dbReference>
<evidence type="ECO:0000256" key="1">
    <source>
        <dbReference type="ARBA" id="ARBA00023161"/>
    </source>
</evidence>
<dbReference type="GO" id="GO:0070034">
    <property type="term" value="F:telomerase RNA binding"/>
    <property type="evidence" value="ECO:0007669"/>
    <property type="project" value="TreeGrafter"/>
</dbReference>
<accession>A0A915E239</accession>
<dbReference type="InterPro" id="IPR045153">
    <property type="entry name" value="Est1/Ebs1-like"/>
</dbReference>
<dbReference type="GO" id="GO:0042162">
    <property type="term" value="F:telomeric DNA binding"/>
    <property type="evidence" value="ECO:0007669"/>
    <property type="project" value="TreeGrafter"/>
</dbReference>
<dbReference type="Gene3D" id="1.25.40.10">
    <property type="entry name" value="Tetratricopeptide repeat domain"/>
    <property type="match status" value="1"/>
</dbReference>
<evidence type="ECO:0000313" key="4">
    <source>
        <dbReference type="WBParaSite" id="jg25887"/>
    </source>
</evidence>
<dbReference type="SUPFAM" id="SSF48452">
    <property type="entry name" value="TPR-like"/>
    <property type="match status" value="1"/>
</dbReference>
<sequence>MQILKKFDKLTIANEAEQQDTSKSSVQDPNTPLELKKKIKKHLRTLALLMEDSPHLAVSKPKTMLQREIICKEFEKLMDHEGYKQEALDHFWRTCLYEPIKACLAYCSSHSSEKAREHIRWLKTFISCGIGQLSALLEKHPDLNFVIFIYLGDLYRYSYSYCGDAGLLDLECSKQSYLKALQTNPSNGRSFNQIALLYQENQALESLRLFLRALVVKQAYSRAVDNIKKMTRQEEKRMDEIKFGGDGQKVVLNIVENVLLEFNRQSFENMSSQFEKHLDVVVKENLMDSFKQVHCLSLMAISVFRSDTIDDIQLRCIGSLICRSMHTLLDQAQKTMIEQPAIISSVTDNLGSASEASDTAQHSCELFNILISVAEFLGEVSHKFVVKKIPVALKIQFKNMVQTVVSMLNHPSMLPSIICLINSDTVLKQESVEKWLAQGTACLSSQLDILVYYIRVCLTNPSSPISFDKQVFKAMNNSTEKDLGFLHKISHVHQQHFQEQQEKDALMPVYVMPHHQVLLNKLSVLQNLIKSTKLTVIIQPSVLSQLDKLKKESQQAREAIRWLEATIPRARVRMSNINGRGLEHETEKFLADKNLLDRQSLFAVILVGTENPVKNSQKPAIAVENIDAFFLRMAGRQIFYFPYKLLLKFNQHNLH</sequence>
<evidence type="ECO:0000259" key="2">
    <source>
        <dbReference type="Pfam" id="PF10373"/>
    </source>
</evidence>
<dbReference type="Proteomes" id="UP000887574">
    <property type="component" value="Unplaced"/>
</dbReference>
<feature type="domain" description="DNA/RNA-binding" evidence="2">
    <location>
        <begin position="174"/>
        <end position="372"/>
    </location>
</feature>
<dbReference type="PANTHER" id="PTHR15696:SF0">
    <property type="entry name" value="TELOMERASE-BINDING PROTEIN EST1A"/>
    <property type="match status" value="1"/>
</dbReference>
<proteinExistence type="predicted"/>
<dbReference type="InterPro" id="IPR018834">
    <property type="entry name" value="DNA/RNA-bd_Est1-type"/>
</dbReference>
<protein>
    <submittedName>
        <fullName evidence="4">DNA/RNA-binding domain-containing protein</fullName>
    </submittedName>
</protein>
<dbReference type="WBParaSite" id="jg25887">
    <property type="protein sequence ID" value="jg25887"/>
    <property type="gene ID" value="jg25887"/>
</dbReference>
<keyword evidence="3" id="KW-1185">Reference proteome</keyword>
<reference evidence="4" key="1">
    <citation type="submission" date="2022-11" db="UniProtKB">
        <authorList>
            <consortium name="WormBaseParasite"/>
        </authorList>
    </citation>
    <scope>IDENTIFICATION</scope>
</reference>
<dbReference type="GO" id="GO:0005697">
    <property type="term" value="C:telomerase holoenzyme complex"/>
    <property type="evidence" value="ECO:0007669"/>
    <property type="project" value="TreeGrafter"/>
</dbReference>
<dbReference type="PANTHER" id="PTHR15696">
    <property type="entry name" value="SMG-7 SUPPRESSOR WITH MORPHOLOGICAL EFFECT ON GENITALIA PROTEIN 7"/>
    <property type="match status" value="1"/>
</dbReference>
<evidence type="ECO:0000313" key="3">
    <source>
        <dbReference type="Proteomes" id="UP000887574"/>
    </source>
</evidence>
<name>A0A915E239_9BILA</name>
<keyword evidence="1" id="KW-0866">Nonsense-mediated mRNA decay</keyword>
<dbReference type="AlphaFoldDB" id="A0A915E239"/>
<organism evidence="3 4">
    <name type="scientific">Ditylenchus dipsaci</name>
    <dbReference type="NCBI Taxonomy" id="166011"/>
    <lineage>
        <taxon>Eukaryota</taxon>
        <taxon>Metazoa</taxon>
        <taxon>Ecdysozoa</taxon>
        <taxon>Nematoda</taxon>
        <taxon>Chromadorea</taxon>
        <taxon>Rhabditida</taxon>
        <taxon>Tylenchina</taxon>
        <taxon>Tylenchomorpha</taxon>
        <taxon>Sphaerularioidea</taxon>
        <taxon>Anguinidae</taxon>
        <taxon>Anguininae</taxon>
        <taxon>Ditylenchus</taxon>
    </lineage>
</organism>
<dbReference type="Gene3D" id="3.40.50.1010">
    <property type="entry name" value="5'-nuclease"/>
    <property type="match status" value="1"/>
</dbReference>